<evidence type="ECO:0000256" key="4">
    <source>
        <dbReference type="SAM" id="Phobius"/>
    </source>
</evidence>
<dbReference type="Proteomes" id="UP000606274">
    <property type="component" value="Unassembled WGS sequence"/>
</dbReference>
<keyword evidence="4" id="KW-1133">Transmembrane helix</keyword>
<gene>
    <name evidence="5" type="ORF">HF521_001437</name>
</gene>
<dbReference type="AlphaFoldDB" id="A0A8T0BAT7"/>
<feature type="transmembrane region" description="Helical" evidence="4">
    <location>
        <begin position="48"/>
        <end position="65"/>
    </location>
</feature>
<dbReference type="OrthoDB" id="9876299at2759"/>
<keyword evidence="6" id="KW-1185">Reference proteome</keyword>
<dbReference type="GO" id="GO:0008202">
    <property type="term" value="P:steroid metabolic process"/>
    <property type="evidence" value="ECO:0007669"/>
    <property type="project" value="TreeGrafter"/>
</dbReference>
<dbReference type="PRINTS" id="PR00081">
    <property type="entry name" value="GDHRDH"/>
</dbReference>
<name>A0A8T0BAT7_SILME</name>
<dbReference type="InterPro" id="IPR020904">
    <property type="entry name" value="Sc_DH/Rdtase_CS"/>
</dbReference>
<accession>A0A8T0BAT7</accession>
<dbReference type="InterPro" id="IPR036291">
    <property type="entry name" value="NAD(P)-bd_dom_sf"/>
</dbReference>
<keyword evidence="4" id="KW-0812">Transmembrane</keyword>
<dbReference type="Gene3D" id="3.40.50.720">
    <property type="entry name" value="NAD(P)-binding Rossmann-like Domain"/>
    <property type="match status" value="1"/>
</dbReference>
<dbReference type="Pfam" id="PF00106">
    <property type="entry name" value="adh_short"/>
    <property type="match status" value="1"/>
</dbReference>
<organism evidence="5 6">
    <name type="scientific">Silurus meridionalis</name>
    <name type="common">Southern catfish</name>
    <name type="synonym">Silurus soldatovi meridionalis</name>
    <dbReference type="NCBI Taxonomy" id="175797"/>
    <lineage>
        <taxon>Eukaryota</taxon>
        <taxon>Metazoa</taxon>
        <taxon>Chordata</taxon>
        <taxon>Craniata</taxon>
        <taxon>Vertebrata</taxon>
        <taxon>Euteleostomi</taxon>
        <taxon>Actinopterygii</taxon>
        <taxon>Neopterygii</taxon>
        <taxon>Teleostei</taxon>
        <taxon>Ostariophysi</taxon>
        <taxon>Siluriformes</taxon>
        <taxon>Siluridae</taxon>
        <taxon>Silurus</taxon>
    </lineage>
</organism>
<evidence type="ECO:0000313" key="5">
    <source>
        <dbReference type="EMBL" id="KAF7702154.1"/>
    </source>
</evidence>
<dbReference type="EMBL" id="JABFDY010000010">
    <property type="protein sequence ID" value="KAF7702154.1"/>
    <property type="molecule type" value="Genomic_DNA"/>
</dbReference>
<dbReference type="PROSITE" id="PS00061">
    <property type="entry name" value="ADH_SHORT"/>
    <property type="match status" value="1"/>
</dbReference>
<evidence type="ECO:0008006" key="7">
    <source>
        <dbReference type="Google" id="ProtNLM"/>
    </source>
</evidence>
<dbReference type="PANTHER" id="PTHR43313:SF3">
    <property type="entry name" value="17-BETA-HYDROXYSTEROID DEHYDROGENASE TYPE 2"/>
    <property type="match status" value="1"/>
</dbReference>
<dbReference type="InterPro" id="IPR002347">
    <property type="entry name" value="SDR_fam"/>
</dbReference>
<sequence length="375" mass="41458">MEFCLWVLIVATSAALLMLGWSRSHWSWSVGFVFVEVMLCYWISNESVAVTLLSVSWSCLVIHFTSRKEDMLPMQGKAVLITGCDSGFGHNLAKILDKAGMKVYAGVLEEFGPGAQELREVSSEHLTILQMDITNINQISEAHTLIKSQIGDTGLWGLVNNAGVLGYTCDGELLPIRITRKILNVNFIAGVEVTNVFLPLIRQAQGRIVCISSMSGEVPFPGFAAYGASKAAVISYYGALRQELSCWGVKVAIIQPGSFKTNILGNQEEWCKIQKEILSTHPLEIIDAYGEEYICSMQERLNNMTSQTSANLEPVLDDLQHALVSEKPKAFYYPGPTAWAIPCLQRICSTWLFDAIFAQMFTYNNFCPAGVASKK</sequence>
<evidence type="ECO:0000313" key="6">
    <source>
        <dbReference type="Proteomes" id="UP000606274"/>
    </source>
</evidence>
<evidence type="ECO:0000256" key="3">
    <source>
        <dbReference type="RuleBase" id="RU000363"/>
    </source>
</evidence>
<dbReference type="GO" id="GO:0016491">
    <property type="term" value="F:oxidoreductase activity"/>
    <property type="evidence" value="ECO:0007669"/>
    <property type="project" value="UniProtKB-KW"/>
</dbReference>
<comment type="similarity">
    <text evidence="1 3">Belongs to the short-chain dehydrogenases/reductases (SDR) family.</text>
</comment>
<proteinExistence type="inferred from homology"/>
<evidence type="ECO:0000256" key="2">
    <source>
        <dbReference type="ARBA" id="ARBA00023002"/>
    </source>
</evidence>
<keyword evidence="2" id="KW-0560">Oxidoreductase</keyword>
<evidence type="ECO:0000256" key="1">
    <source>
        <dbReference type="ARBA" id="ARBA00006484"/>
    </source>
</evidence>
<dbReference type="PRINTS" id="PR00080">
    <property type="entry name" value="SDRFAMILY"/>
</dbReference>
<protein>
    <recommendedName>
        <fullName evidence="7">Estradiol 17-beta-dehydrogenase 2</fullName>
    </recommendedName>
</protein>
<comment type="caution">
    <text evidence="5">The sequence shown here is derived from an EMBL/GenBank/DDBJ whole genome shotgun (WGS) entry which is preliminary data.</text>
</comment>
<dbReference type="SUPFAM" id="SSF51735">
    <property type="entry name" value="NAD(P)-binding Rossmann-fold domains"/>
    <property type="match status" value="1"/>
</dbReference>
<dbReference type="PANTHER" id="PTHR43313">
    <property type="entry name" value="SHORT-CHAIN DEHYDROGENASE/REDUCTASE FAMILY 9C"/>
    <property type="match status" value="1"/>
</dbReference>
<reference evidence="5" key="1">
    <citation type="submission" date="2020-08" db="EMBL/GenBank/DDBJ databases">
        <title>Chromosome-level assembly of Southern catfish (Silurus meridionalis) provides insights into visual adaptation to the nocturnal and benthic lifestyles.</title>
        <authorList>
            <person name="Zhang Y."/>
            <person name="Wang D."/>
            <person name="Peng Z."/>
        </authorList>
    </citation>
    <scope>NUCLEOTIDE SEQUENCE</scope>
    <source>
        <strain evidence="5">SWU-2019-XX</strain>
        <tissue evidence="5">Muscle</tissue>
    </source>
</reference>
<keyword evidence="4" id="KW-0472">Membrane</keyword>